<dbReference type="AlphaFoldDB" id="A0A7S8IF46"/>
<evidence type="ECO:0000256" key="1">
    <source>
        <dbReference type="ARBA" id="ARBA00022737"/>
    </source>
</evidence>
<keyword evidence="2 3" id="KW-0802">TPR repeat</keyword>
<dbReference type="InterPro" id="IPR011990">
    <property type="entry name" value="TPR-like_helical_dom_sf"/>
</dbReference>
<dbReference type="InterPro" id="IPR050498">
    <property type="entry name" value="Ycf3"/>
</dbReference>
<organism evidence="4 5">
    <name type="scientific">Phototrophicus methaneseepsis</name>
    <dbReference type="NCBI Taxonomy" id="2710758"/>
    <lineage>
        <taxon>Bacteria</taxon>
        <taxon>Bacillati</taxon>
        <taxon>Chloroflexota</taxon>
        <taxon>Candidatus Thermofontia</taxon>
        <taxon>Phototrophicales</taxon>
        <taxon>Phototrophicaceae</taxon>
        <taxon>Phototrophicus</taxon>
    </lineage>
</organism>
<name>A0A7S8IF46_9CHLR</name>
<dbReference type="KEGG" id="pmet:G4Y79_08135"/>
<dbReference type="EMBL" id="CP062983">
    <property type="protein sequence ID" value="QPC84330.1"/>
    <property type="molecule type" value="Genomic_DNA"/>
</dbReference>
<dbReference type="Pfam" id="PF13432">
    <property type="entry name" value="TPR_16"/>
    <property type="match status" value="1"/>
</dbReference>
<keyword evidence="5" id="KW-1185">Reference proteome</keyword>
<dbReference type="Proteomes" id="UP000594468">
    <property type="component" value="Chromosome"/>
</dbReference>
<sequence length="200" mass="22691">MTSDYFQQGVAYLQDEAYDEAIEAFTKALRLTLGDLAMALLYRGEAYAFKGDFPRAMADFNEALRQNAYLTEAYNERGNLRRFMGDFQGAIEDQSAALTLEPSYPEAYYNRALAYEALNQFEAAEADLSQVIQLNPGIAVAHEMRGRMRVNLNDLDGAVADLQRYLRMGGGREYDNHSETQSLIFTLQLRRLVRKVIPFA</sequence>
<evidence type="ECO:0000313" key="5">
    <source>
        <dbReference type="Proteomes" id="UP000594468"/>
    </source>
</evidence>
<feature type="repeat" description="TPR" evidence="3">
    <location>
        <begin position="71"/>
        <end position="104"/>
    </location>
</feature>
<reference evidence="4 5" key="1">
    <citation type="submission" date="2020-02" db="EMBL/GenBank/DDBJ databases">
        <authorList>
            <person name="Zheng R.K."/>
            <person name="Sun C.M."/>
        </authorList>
    </citation>
    <scope>NUCLEOTIDE SEQUENCE [LARGE SCALE GENOMIC DNA]</scope>
    <source>
        <strain evidence="5">rifampicinis</strain>
    </source>
</reference>
<feature type="repeat" description="TPR" evidence="3">
    <location>
        <begin position="37"/>
        <end position="70"/>
    </location>
</feature>
<dbReference type="RefSeq" id="WP_195172393.1">
    <property type="nucleotide sequence ID" value="NZ_CP062983.1"/>
</dbReference>
<dbReference type="SMART" id="SM00028">
    <property type="entry name" value="TPR"/>
    <property type="match status" value="5"/>
</dbReference>
<dbReference type="SUPFAM" id="SSF48452">
    <property type="entry name" value="TPR-like"/>
    <property type="match status" value="1"/>
</dbReference>
<gene>
    <name evidence="4" type="ORF">G4Y79_08135</name>
</gene>
<evidence type="ECO:0000313" key="4">
    <source>
        <dbReference type="EMBL" id="QPC84330.1"/>
    </source>
</evidence>
<dbReference type="Pfam" id="PF13371">
    <property type="entry name" value="TPR_9"/>
    <property type="match status" value="1"/>
</dbReference>
<keyword evidence="1" id="KW-0677">Repeat</keyword>
<dbReference type="PANTHER" id="PTHR44858">
    <property type="entry name" value="TETRATRICOPEPTIDE REPEAT PROTEIN 6"/>
    <property type="match status" value="1"/>
</dbReference>
<dbReference type="GO" id="GO:0046813">
    <property type="term" value="P:receptor-mediated virion attachment to host cell"/>
    <property type="evidence" value="ECO:0007669"/>
    <property type="project" value="TreeGrafter"/>
</dbReference>
<dbReference type="PROSITE" id="PS50005">
    <property type="entry name" value="TPR"/>
    <property type="match status" value="4"/>
</dbReference>
<evidence type="ECO:0000256" key="3">
    <source>
        <dbReference type="PROSITE-ProRule" id="PRU00339"/>
    </source>
</evidence>
<protein>
    <submittedName>
        <fullName evidence="4">Tetratricopeptide repeat protein</fullName>
    </submittedName>
</protein>
<dbReference type="PANTHER" id="PTHR44858:SF1">
    <property type="entry name" value="UDP-N-ACETYLGLUCOSAMINE--PEPTIDE N-ACETYLGLUCOSAMINYLTRANSFERASE SPINDLY-RELATED"/>
    <property type="match status" value="1"/>
</dbReference>
<accession>A0A7S8IF46</accession>
<proteinExistence type="predicted"/>
<dbReference type="GO" id="GO:0009279">
    <property type="term" value="C:cell outer membrane"/>
    <property type="evidence" value="ECO:0007669"/>
    <property type="project" value="TreeGrafter"/>
</dbReference>
<dbReference type="Gene3D" id="1.25.40.10">
    <property type="entry name" value="Tetratricopeptide repeat domain"/>
    <property type="match status" value="2"/>
</dbReference>
<dbReference type="InterPro" id="IPR019734">
    <property type="entry name" value="TPR_rpt"/>
</dbReference>
<feature type="repeat" description="TPR" evidence="3">
    <location>
        <begin position="105"/>
        <end position="138"/>
    </location>
</feature>
<evidence type="ECO:0000256" key="2">
    <source>
        <dbReference type="ARBA" id="ARBA00022803"/>
    </source>
</evidence>
<feature type="repeat" description="TPR" evidence="3">
    <location>
        <begin position="2"/>
        <end position="35"/>
    </location>
</feature>